<dbReference type="InterPro" id="IPR035802">
    <property type="entry name" value="ENTH/VHS_tepsin"/>
</dbReference>
<feature type="region of interest" description="Disordered" evidence="5">
    <location>
        <begin position="180"/>
        <end position="226"/>
    </location>
</feature>
<dbReference type="GO" id="GO:0030136">
    <property type="term" value="C:clathrin-coated vesicle"/>
    <property type="evidence" value="ECO:0007669"/>
    <property type="project" value="UniProtKB-SubCell"/>
</dbReference>
<dbReference type="Gene3D" id="1.25.40.90">
    <property type="match status" value="1"/>
</dbReference>
<evidence type="ECO:0000256" key="2">
    <source>
        <dbReference type="ARBA" id="ARBA00004601"/>
    </source>
</evidence>
<dbReference type="Gramene" id="OPUNC01G08180.1">
    <property type="protein sequence ID" value="OPUNC01G08180.1"/>
    <property type="gene ID" value="OPUNC01G08180"/>
</dbReference>
<dbReference type="InterPro" id="IPR016024">
    <property type="entry name" value="ARM-type_fold"/>
</dbReference>
<feature type="region of interest" description="Disordered" evidence="5">
    <location>
        <begin position="357"/>
        <end position="418"/>
    </location>
</feature>
<name>A0A0E0JG07_ORYPU</name>
<dbReference type="SMART" id="SM00288">
    <property type="entry name" value="VHS"/>
    <property type="match status" value="1"/>
</dbReference>
<dbReference type="InterPro" id="IPR039273">
    <property type="entry name" value="TEPSIN"/>
</dbReference>
<dbReference type="PROSITE" id="PS50179">
    <property type="entry name" value="VHS"/>
    <property type="match status" value="1"/>
</dbReference>
<protein>
    <recommendedName>
        <fullName evidence="6">VHS domain-containing protein</fullName>
    </recommendedName>
</protein>
<accession>A0A0E0JG07</accession>
<dbReference type="PANTHER" id="PTHR21514">
    <property type="entry name" value="AP-4 COMPLEX ACCESSORY SUBUNIT TEPSIN"/>
    <property type="match status" value="1"/>
</dbReference>
<dbReference type="InterPro" id="IPR013809">
    <property type="entry name" value="ENTH"/>
</dbReference>
<reference evidence="7" key="1">
    <citation type="submission" date="2015-04" db="UniProtKB">
        <authorList>
            <consortium name="EnsemblPlants"/>
        </authorList>
    </citation>
    <scope>IDENTIFICATION</scope>
</reference>
<dbReference type="CDD" id="cd03572">
    <property type="entry name" value="ENTH_like_Tepsin"/>
    <property type="match status" value="1"/>
</dbReference>
<evidence type="ECO:0000256" key="1">
    <source>
        <dbReference type="ARBA" id="ARBA00004132"/>
    </source>
</evidence>
<dbReference type="Pfam" id="PF01417">
    <property type="entry name" value="ENTH"/>
    <property type="match status" value="1"/>
</dbReference>
<keyword evidence="4" id="KW-0968">Cytoplasmic vesicle</keyword>
<dbReference type="SUPFAM" id="SSF48371">
    <property type="entry name" value="ARM repeat"/>
    <property type="match status" value="1"/>
</dbReference>
<feature type="compositionally biased region" description="Low complexity" evidence="5">
    <location>
        <begin position="197"/>
        <end position="217"/>
    </location>
</feature>
<feature type="compositionally biased region" description="Polar residues" evidence="5">
    <location>
        <begin position="180"/>
        <end position="196"/>
    </location>
</feature>
<dbReference type="GO" id="GO:0043130">
    <property type="term" value="F:ubiquitin binding"/>
    <property type="evidence" value="ECO:0007669"/>
    <property type="project" value="InterPro"/>
</dbReference>
<comment type="subcellular location">
    <subcellularLocation>
        <location evidence="1">Cytoplasmic vesicle</location>
        <location evidence="1">Clathrin-coated vesicle</location>
    </subcellularLocation>
    <subcellularLocation>
        <location evidence="2">Golgi apparatus</location>
        <location evidence="2">trans-Golgi network</location>
    </subcellularLocation>
</comment>
<sequence>MDQSRRAVESYWRSRMVDGVTADDDKVAPVYKLEEICELLRASDASIVKEVADFVLKRLDNKSPVVKQKALRLIKYAVGKSGTDFKREMQRHSAAMRQLVHYKGHPDPLKGDSLNKAVRETANDAIAAIFSTEDPKPAVTTEGLGKRIQGFGNTNFEPSRDDKKSFLSELSEVVGIGSASIKQGESRSSSGASKNVTTGSWGPSPSSSAPTDDTGSSQTGVKTREERLLDTIATSSGVRLQPTRDALQIFLTEAAKLDAVALSLALENKLNSPLWQVRMKAICVLEAIVRKQDTDPYSIITSYFCENSASVVRCCELPQVSLREKASKVLNLLIGEQPTGSNSFSETKTTVPAAQMPDLIDTGDQDDPGAQNSAQEGSERIMGNSTFTSSVDDLLGGEPIADMSTTTSNGNGGDPFADVSFHEAAETKDTNDLFSGMTVEEKTTAALHDSSSINKNELPDIFGSSPEPFFQERVEDKGTVNDLMAGLNLNGTAQAQPGVKTESNNTVNVSQLFDMNSQTSNVANSAAMTGILGQSFYQQQQVPLQYNLPSQMVLNPAFAGQQLNYGAMSVLLAQQQQLLQNLGNFNAGLGHSSLNALNSGNASVLPDIFNSSNQPQHVAVMSNSKKEETKAFDFVSDHLAAARGSKK</sequence>
<dbReference type="GO" id="GO:0032588">
    <property type="term" value="C:trans-Golgi network membrane"/>
    <property type="evidence" value="ECO:0007669"/>
    <property type="project" value="TreeGrafter"/>
</dbReference>
<evidence type="ECO:0000313" key="7">
    <source>
        <dbReference type="EnsemblPlants" id="OPUNC01G08180.1"/>
    </source>
</evidence>
<dbReference type="GO" id="GO:0035091">
    <property type="term" value="F:phosphatidylinositol binding"/>
    <property type="evidence" value="ECO:0007669"/>
    <property type="project" value="InterPro"/>
</dbReference>
<keyword evidence="3" id="KW-0333">Golgi apparatus</keyword>
<reference evidence="7" key="2">
    <citation type="submission" date="2018-05" db="EMBL/GenBank/DDBJ databases">
        <title>OpunRS2 (Oryza punctata Reference Sequence Version 2).</title>
        <authorList>
            <person name="Zhang J."/>
            <person name="Kudrna D."/>
            <person name="Lee S."/>
            <person name="Talag J."/>
            <person name="Welchert J."/>
            <person name="Wing R.A."/>
        </authorList>
    </citation>
    <scope>NUCLEOTIDE SEQUENCE [LARGE SCALE GENOMIC DNA]</scope>
</reference>
<dbReference type="EnsemblPlants" id="OPUNC01G08180.1">
    <property type="protein sequence ID" value="OPUNC01G08180.1"/>
    <property type="gene ID" value="OPUNC01G08180"/>
</dbReference>
<dbReference type="Proteomes" id="UP000026962">
    <property type="component" value="Chromosome 1"/>
</dbReference>
<evidence type="ECO:0000256" key="4">
    <source>
        <dbReference type="ARBA" id="ARBA00023329"/>
    </source>
</evidence>
<evidence type="ECO:0000256" key="3">
    <source>
        <dbReference type="ARBA" id="ARBA00023034"/>
    </source>
</evidence>
<feature type="domain" description="VHS" evidence="6">
    <location>
        <begin position="35"/>
        <end position="89"/>
    </location>
</feature>
<dbReference type="PANTHER" id="PTHR21514:SF1">
    <property type="entry name" value="OS01G0232400 PROTEIN"/>
    <property type="match status" value="1"/>
</dbReference>
<evidence type="ECO:0000259" key="6">
    <source>
        <dbReference type="PROSITE" id="PS50179"/>
    </source>
</evidence>
<dbReference type="AlphaFoldDB" id="A0A0E0JG07"/>
<evidence type="ECO:0000313" key="8">
    <source>
        <dbReference type="Proteomes" id="UP000026962"/>
    </source>
</evidence>
<evidence type="ECO:0000256" key="5">
    <source>
        <dbReference type="SAM" id="MobiDB-lite"/>
    </source>
</evidence>
<dbReference type="InterPro" id="IPR008942">
    <property type="entry name" value="ENTH_VHS"/>
</dbReference>
<dbReference type="InterPro" id="IPR002014">
    <property type="entry name" value="VHS_dom"/>
</dbReference>
<keyword evidence="8" id="KW-1185">Reference proteome</keyword>
<organism evidence="7">
    <name type="scientific">Oryza punctata</name>
    <name type="common">Red rice</name>
    <dbReference type="NCBI Taxonomy" id="4537"/>
    <lineage>
        <taxon>Eukaryota</taxon>
        <taxon>Viridiplantae</taxon>
        <taxon>Streptophyta</taxon>
        <taxon>Embryophyta</taxon>
        <taxon>Tracheophyta</taxon>
        <taxon>Spermatophyta</taxon>
        <taxon>Magnoliopsida</taxon>
        <taxon>Liliopsida</taxon>
        <taxon>Poales</taxon>
        <taxon>Poaceae</taxon>
        <taxon>BOP clade</taxon>
        <taxon>Oryzoideae</taxon>
        <taxon>Oryzeae</taxon>
        <taxon>Oryzinae</taxon>
        <taxon>Oryza</taxon>
    </lineage>
</organism>
<proteinExistence type="predicted"/>